<dbReference type="EMBL" id="PXXK01000342">
    <property type="protein sequence ID" value="RFN45713.1"/>
    <property type="molecule type" value="Genomic_DNA"/>
</dbReference>
<evidence type="ECO:0000313" key="1">
    <source>
        <dbReference type="EMBL" id="RFN45713.1"/>
    </source>
</evidence>
<organism evidence="1 2">
    <name type="scientific">Fusarium flagelliforme</name>
    <dbReference type="NCBI Taxonomy" id="2675880"/>
    <lineage>
        <taxon>Eukaryota</taxon>
        <taxon>Fungi</taxon>
        <taxon>Dikarya</taxon>
        <taxon>Ascomycota</taxon>
        <taxon>Pezizomycotina</taxon>
        <taxon>Sordariomycetes</taxon>
        <taxon>Hypocreomycetidae</taxon>
        <taxon>Hypocreales</taxon>
        <taxon>Nectriaceae</taxon>
        <taxon>Fusarium</taxon>
        <taxon>Fusarium incarnatum-equiseti species complex</taxon>
    </lineage>
</organism>
<gene>
    <name evidence="1" type="ORF">FIE12Z_10025</name>
</gene>
<dbReference type="AlphaFoldDB" id="A0A395MEM6"/>
<proteinExistence type="predicted"/>
<keyword evidence="2" id="KW-1185">Reference proteome</keyword>
<evidence type="ECO:0000313" key="2">
    <source>
        <dbReference type="Proteomes" id="UP000265631"/>
    </source>
</evidence>
<sequence length="316" mass="35959">MMPPENYTWNELQGMSLTVPPRDILRKFLSPGMIFEDVAPTHPYRNQILAPNLTNDIRGEEDRLTARERANLYNAFVDYQSPYGILVKVKTYHAVNPRDDVSIPRVLEDAFVQLGSATDPDCAKHEIIPVLGQEFVHDKKYHGLYHYYGPSTWTISLTGMKEIGLDLESLAATMGDALAMIIYKCRLAYFGSFLFRPMPIVSKEHPGSSTISLCISWVHFSIIDVGILSYPRAMEGMLSHWKQNVPSPNESRYLWNVFKAAFISRGNRYCSIPIGITPQDMMRRFETLYDELTDADQLPGTKSRETMRGMAEAFSD</sequence>
<name>A0A395MEM6_9HYPO</name>
<dbReference type="Proteomes" id="UP000265631">
    <property type="component" value="Unassembled WGS sequence"/>
</dbReference>
<comment type="caution">
    <text evidence="1">The sequence shown here is derived from an EMBL/GenBank/DDBJ whole genome shotgun (WGS) entry which is preliminary data.</text>
</comment>
<accession>A0A395MEM6</accession>
<protein>
    <submittedName>
        <fullName evidence="1">Uncharacterized protein</fullName>
    </submittedName>
</protein>
<reference evidence="1 2" key="1">
    <citation type="journal article" date="2018" name="PLoS Pathog.">
        <title>Evolution of structural diversity of trichothecenes, a family of toxins produced by plant pathogenic and entomopathogenic fungi.</title>
        <authorList>
            <person name="Proctor R.H."/>
            <person name="McCormick S.P."/>
            <person name="Kim H.S."/>
            <person name="Cardoza R.E."/>
            <person name="Stanley A.M."/>
            <person name="Lindo L."/>
            <person name="Kelly A."/>
            <person name="Brown D.W."/>
            <person name="Lee T."/>
            <person name="Vaughan M.M."/>
            <person name="Alexander N.J."/>
            <person name="Busman M."/>
            <person name="Gutierrez S."/>
        </authorList>
    </citation>
    <scope>NUCLEOTIDE SEQUENCE [LARGE SCALE GENOMIC DNA]</scope>
    <source>
        <strain evidence="1 2">NRRL 13405</strain>
    </source>
</reference>